<gene>
    <name evidence="1" type="ORF">RCIP0077_00055</name>
</gene>
<dbReference type="EMBL" id="OR532871">
    <property type="protein sequence ID" value="WPJ54513.1"/>
    <property type="molecule type" value="Genomic_DNA"/>
</dbReference>
<accession>A0AAX4GWT3</accession>
<evidence type="ECO:0000313" key="1">
    <source>
        <dbReference type="EMBL" id="WPJ54513.1"/>
    </source>
</evidence>
<proteinExistence type="predicted"/>
<name>A0AAX4GWT3_9VIRU</name>
<organism evidence="1 2">
    <name type="scientific">Klebsiella phage RCIP0077</name>
    <dbReference type="NCBI Taxonomy" id="3094245"/>
    <lineage>
        <taxon>Viruses</taxon>
    </lineage>
</organism>
<protein>
    <submittedName>
        <fullName evidence="1">Uncharacterized protein</fullName>
    </submittedName>
</protein>
<reference evidence="1" key="1">
    <citation type="submission" date="2023-09" db="EMBL/GenBank/DDBJ databases">
        <authorList>
            <person name="Feng J."/>
        </authorList>
    </citation>
    <scope>NUCLEOTIDE SEQUENCE</scope>
</reference>
<dbReference type="Proteomes" id="UP001433091">
    <property type="component" value="Segment"/>
</dbReference>
<sequence>MKLYQDHSDPAAPMSLSDAPIDAQDVILAIANASQEEFPSALECVTGDLLLMAVLPNSE</sequence>
<evidence type="ECO:0000313" key="2">
    <source>
        <dbReference type="Proteomes" id="UP001433091"/>
    </source>
</evidence>